<proteinExistence type="predicted"/>
<sequence>MKDILDILMKAPISKLAEIDPKLAGLVIKAADLDNKRKGTLYRADGELDILYYHSSLAYGQRRMLDWSHERMVRDGEAEWANENE</sequence>
<protein>
    <submittedName>
        <fullName evidence="1">Uncharacterized protein</fullName>
    </submittedName>
</protein>
<name>A0A076GC57_9CAUD</name>
<gene>
    <name evidence="1" type="ORF">B8b_08</name>
</gene>
<reference evidence="1" key="1">
    <citation type="journal article" date="2015" name="PLoS ONE">
        <title>Life-style and genome structure of marine pseudoalteromonas siphovirus b8b isolated from the northwestern mediterranean sea.</title>
        <authorList>
            <person name="Lara E."/>
            <person name="Holmfeldt K."/>
            <person name="Solonenko N."/>
            <person name="Sa E.L."/>
            <person name="Ignacio-Espinoza J.C."/>
            <person name="Cornejo-Castillo F.M."/>
            <person name="Verberkmoes N.C."/>
            <person name="Vaque D."/>
            <person name="Sullivan M.B."/>
            <person name="Acinas S.G."/>
        </authorList>
    </citation>
    <scope>NUCLEOTIDE SEQUENCE [LARGE SCALE GENOMIC DNA]</scope>
</reference>
<dbReference type="EMBL" id="KJ944830">
    <property type="protein sequence ID" value="AII27459.1"/>
    <property type="molecule type" value="Genomic_DNA"/>
</dbReference>
<accession>A0A076GC57</accession>
<organism evidence="1">
    <name type="scientific">Pseudoalteromonas phage B8b</name>
    <dbReference type="NCBI Taxonomy" id="1506997"/>
    <lineage>
        <taxon>Viruses</taxon>
        <taxon>Duplodnaviria</taxon>
        <taxon>Heunggongvirae</taxon>
        <taxon>Uroviricota</taxon>
        <taxon>Caudoviricetes</taxon>
    </lineage>
</organism>
<evidence type="ECO:0000313" key="1">
    <source>
        <dbReference type="EMBL" id="AII27459.1"/>
    </source>
</evidence>